<dbReference type="PANTHER" id="PTHR34599:SF2">
    <property type="entry name" value="TRAF-TYPE DOMAIN-CONTAINING PROTEIN"/>
    <property type="match status" value="1"/>
</dbReference>
<feature type="domain" description="DUF6851" evidence="2">
    <location>
        <begin position="44"/>
        <end position="139"/>
    </location>
</feature>
<evidence type="ECO:0000259" key="2">
    <source>
        <dbReference type="Pfam" id="PF21167"/>
    </source>
</evidence>
<dbReference type="Proteomes" id="UP000716322">
    <property type="component" value="Unassembled WGS sequence"/>
</dbReference>
<dbReference type="PANTHER" id="PTHR34599">
    <property type="entry name" value="PEROXIDASE-RELATED"/>
    <property type="match status" value="1"/>
</dbReference>
<dbReference type="Pfam" id="PF21167">
    <property type="entry name" value="DUF6851"/>
    <property type="match status" value="1"/>
</dbReference>
<comment type="caution">
    <text evidence="3">The sequence shown here is derived from an EMBL/GenBank/DDBJ whole genome shotgun (WGS) entry which is preliminary data.</text>
</comment>
<dbReference type="EMBL" id="JAAQOM010000011">
    <property type="protein sequence ID" value="NIA55652.1"/>
    <property type="molecule type" value="Genomic_DNA"/>
</dbReference>
<proteinExistence type="predicted"/>
<reference evidence="3 4" key="1">
    <citation type="submission" date="2020-03" db="EMBL/GenBank/DDBJ databases">
        <title>Genome sequence of strain Massilia sp. TW-1.</title>
        <authorList>
            <person name="Chaudhary D.K."/>
        </authorList>
    </citation>
    <scope>NUCLEOTIDE SEQUENCE [LARGE SCALE GENOMIC DNA]</scope>
    <source>
        <strain evidence="3 4">TW-1</strain>
    </source>
</reference>
<dbReference type="InterPro" id="IPR052559">
    <property type="entry name" value="V-haloperoxidase"/>
</dbReference>
<evidence type="ECO:0000313" key="4">
    <source>
        <dbReference type="Proteomes" id="UP000716322"/>
    </source>
</evidence>
<evidence type="ECO:0000256" key="1">
    <source>
        <dbReference type="SAM" id="MobiDB-lite"/>
    </source>
</evidence>
<protein>
    <recommendedName>
        <fullName evidence="2">DUF6851 domain-containing protein</fullName>
    </recommendedName>
</protein>
<feature type="region of interest" description="Disordered" evidence="1">
    <location>
        <begin position="140"/>
        <end position="161"/>
    </location>
</feature>
<sequence>MKRWNILQLDANGAARTAGTVRGWNAVALRAIGTRPLGAHALALLHGAMYNAWAAYDGSARQTVHGVAVRLPRAERDAASKAAAMSHAARHVLVGLLPHARPDADARMAILGLDPAAAAARFSPAGIGLAQAAAALDGRNGPPFAPLPPEAAEPRTAAPQPAAAMRTLQHWCRLARHVALRDGYDDDRDVLLFVVLAHGLADAARAARDDPAVLAGCAAEVLRRFTGSDRLGAGARWTTFTQAATAGMTNARDDAQAFGRKVGARVFDKARRYWRGKL</sequence>
<name>A0ABX0PFT6_9BURK</name>
<gene>
    <name evidence="3" type="ORF">HAV22_18620</name>
</gene>
<dbReference type="SUPFAM" id="SSF48317">
    <property type="entry name" value="Acid phosphatase/Vanadium-dependent haloperoxidase"/>
    <property type="match status" value="1"/>
</dbReference>
<evidence type="ECO:0000313" key="3">
    <source>
        <dbReference type="EMBL" id="NIA55652.1"/>
    </source>
</evidence>
<dbReference type="InterPro" id="IPR049283">
    <property type="entry name" value="DUF6851"/>
</dbReference>
<keyword evidence="4" id="KW-1185">Reference proteome</keyword>
<dbReference type="InterPro" id="IPR036938">
    <property type="entry name" value="PAP2/HPO_sf"/>
</dbReference>
<accession>A0ABX0PFT6</accession>
<organism evidence="3 4">
    <name type="scientific">Telluria antibiotica</name>
    <dbReference type="NCBI Taxonomy" id="2717319"/>
    <lineage>
        <taxon>Bacteria</taxon>
        <taxon>Pseudomonadati</taxon>
        <taxon>Pseudomonadota</taxon>
        <taxon>Betaproteobacteria</taxon>
        <taxon>Burkholderiales</taxon>
        <taxon>Oxalobacteraceae</taxon>
        <taxon>Telluria group</taxon>
        <taxon>Telluria</taxon>
    </lineage>
</organism>
<dbReference type="RefSeq" id="WP_166861115.1">
    <property type="nucleotide sequence ID" value="NZ_JAAQOM010000011.1"/>
</dbReference>